<feature type="compositionally biased region" description="Basic and acidic residues" evidence="1">
    <location>
        <begin position="241"/>
        <end position="253"/>
    </location>
</feature>
<comment type="caution">
    <text evidence="2">The sequence shown here is derived from an EMBL/GenBank/DDBJ whole genome shotgun (WGS) entry which is preliminary data.</text>
</comment>
<dbReference type="Proteomes" id="UP001305779">
    <property type="component" value="Unassembled WGS sequence"/>
</dbReference>
<accession>A0ABR0EV29</accession>
<evidence type="ECO:0000256" key="1">
    <source>
        <dbReference type="SAM" id="MobiDB-lite"/>
    </source>
</evidence>
<name>A0ABR0EV29_ZASCE</name>
<dbReference type="EMBL" id="JAXOVC010000002">
    <property type="protein sequence ID" value="KAK4504960.1"/>
    <property type="molecule type" value="Genomic_DNA"/>
</dbReference>
<protein>
    <submittedName>
        <fullName evidence="2">Uncharacterized protein</fullName>
    </submittedName>
</protein>
<reference evidence="2 3" key="1">
    <citation type="journal article" date="2023" name="G3 (Bethesda)">
        <title>A chromosome-level genome assembly of Zasmidium syzygii isolated from banana leaves.</title>
        <authorList>
            <person name="van Westerhoven A.C."/>
            <person name="Mehrabi R."/>
            <person name="Talebi R."/>
            <person name="Steentjes M.B.F."/>
            <person name="Corcolon B."/>
            <person name="Chong P.A."/>
            <person name="Kema G.H.J."/>
            <person name="Seidl M.F."/>
        </authorList>
    </citation>
    <scope>NUCLEOTIDE SEQUENCE [LARGE SCALE GENOMIC DNA]</scope>
    <source>
        <strain evidence="2 3">P124</strain>
    </source>
</reference>
<proteinExistence type="predicted"/>
<sequence length="279" mass="30779">MDDFNHAQLIASHIATRTANVVVAPPRGARLLPSDEDLIDFTEADVEPLEPVPEIITSEDLAPVQTAWSPLGDGEHEFSNTHAISRSTAEDSPHSHPPKAIEQREIKLESRLVSPTHSVTVTGTFFSTLGHLLLNNTTGFLGTFTFPYDFTPATTWEDFVRDFRQQATGHGLPERVGREHWMTVVPSAKVVREKRGWLGGVKRVERVVVLEREGWRGRVGELVRGGVREVRVAYCVGEREGVQEESPKGRAGVETKGVGKRPGGMVARPTYPTNTMMGL</sequence>
<gene>
    <name evidence="2" type="ORF">PRZ48_002923</name>
</gene>
<keyword evidence="3" id="KW-1185">Reference proteome</keyword>
<organism evidence="2 3">
    <name type="scientific">Zasmidium cellare</name>
    <name type="common">Wine cellar mold</name>
    <name type="synonym">Racodium cellare</name>
    <dbReference type="NCBI Taxonomy" id="395010"/>
    <lineage>
        <taxon>Eukaryota</taxon>
        <taxon>Fungi</taxon>
        <taxon>Dikarya</taxon>
        <taxon>Ascomycota</taxon>
        <taxon>Pezizomycotina</taxon>
        <taxon>Dothideomycetes</taxon>
        <taxon>Dothideomycetidae</taxon>
        <taxon>Mycosphaerellales</taxon>
        <taxon>Mycosphaerellaceae</taxon>
        <taxon>Zasmidium</taxon>
    </lineage>
</organism>
<feature type="region of interest" description="Disordered" evidence="1">
    <location>
        <begin position="241"/>
        <end position="279"/>
    </location>
</feature>
<evidence type="ECO:0000313" key="2">
    <source>
        <dbReference type="EMBL" id="KAK4504960.1"/>
    </source>
</evidence>
<evidence type="ECO:0000313" key="3">
    <source>
        <dbReference type="Proteomes" id="UP001305779"/>
    </source>
</evidence>